<gene>
    <name evidence="2" type="ORF">T1815_12581</name>
</gene>
<protein>
    <recommendedName>
        <fullName evidence="4">HIRAN domain-containing protein</fullName>
    </recommendedName>
</protein>
<evidence type="ECO:0000313" key="3">
    <source>
        <dbReference type="Proteomes" id="UP000049472"/>
    </source>
</evidence>
<keyword evidence="1" id="KW-0472">Membrane</keyword>
<feature type="transmembrane region" description="Helical" evidence="1">
    <location>
        <begin position="46"/>
        <end position="64"/>
    </location>
</feature>
<proteinExistence type="predicted"/>
<dbReference type="RefSeq" id="WP_055061553.1">
    <property type="nucleotide sequence ID" value="NZ_CVRQ01000016.1"/>
</dbReference>
<keyword evidence="1" id="KW-0812">Transmembrane</keyword>
<evidence type="ECO:0000256" key="1">
    <source>
        <dbReference type="SAM" id="Phobius"/>
    </source>
</evidence>
<sequence>MAIKDKSQRQPKKIASKLSYKISYIISLVIAIILLAFGLLSIPAVSIKFGIIFILSGLLFLFMFKSYRKLYKNYDYHKENGLNNYGKAKASEGNNVIENNIDISNIPEITVDDITESHPLEKKAYEFKVVGVTFKTGRKSRQTALRHIHFNDEPYETVDIQIKEYDYEGELALGVYANDFQVGNIAKADINRVSSLLSDDYTIYDYKIYGGGDKNWGMSITLSKIVNS</sequence>
<feature type="transmembrane region" description="Helical" evidence="1">
    <location>
        <begin position="21"/>
        <end position="40"/>
    </location>
</feature>
<evidence type="ECO:0000313" key="2">
    <source>
        <dbReference type="EMBL" id="CRL36135.1"/>
    </source>
</evidence>
<evidence type="ECO:0008006" key="4">
    <source>
        <dbReference type="Google" id="ProtNLM"/>
    </source>
</evidence>
<accession>A0A0M6WHN8</accession>
<name>A0A0M6WHN8_9FIRM</name>
<organism evidence="2 3">
    <name type="scientific">Agathobacter rectalis</name>
    <dbReference type="NCBI Taxonomy" id="39491"/>
    <lineage>
        <taxon>Bacteria</taxon>
        <taxon>Bacillati</taxon>
        <taxon>Bacillota</taxon>
        <taxon>Clostridia</taxon>
        <taxon>Lachnospirales</taxon>
        <taxon>Lachnospiraceae</taxon>
        <taxon>Agathobacter</taxon>
    </lineage>
</organism>
<dbReference type="Proteomes" id="UP000049472">
    <property type="component" value="Unassembled WGS sequence"/>
</dbReference>
<dbReference type="AlphaFoldDB" id="A0A0M6WHN8"/>
<reference evidence="3" key="1">
    <citation type="submission" date="2015-05" db="EMBL/GenBank/DDBJ databases">
        <authorList>
            <consortium name="Pathogen Informatics"/>
        </authorList>
    </citation>
    <scope>NUCLEOTIDE SEQUENCE [LARGE SCALE GENOMIC DNA]</scope>
    <source>
        <strain evidence="3">T1-815</strain>
    </source>
</reference>
<dbReference type="EMBL" id="CVRQ01000016">
    <property type="protein sequence ID" value="CRL36135.1"/>
    <property type="molecule type" value="Genomic_DNA"/>
</dbReference>
<keyword evidence="3" id="KW-1185">Reference proteome</keyword>
<keyword evidence="1" id="KW-1133">Transmembrane helix</keyword>